<name>A0A0J1IJ42_NIACI</name>
<protein>
    <submittedName>
        <fullName evidence="5">Transketolase</fullName>
    </submittedName>
</protein>
<organism evidence="5 6">
    <name type="scientific">Niallia circulans</name>
    <name type="common">Bacillus circulans</name>
    <dbReference type="NCBI Taxonomy" id="1397"/>
    <lineage>
        <taxon>Bacteria</taxon>
        <taxon>Bacillati</taxon>
        <taxon>Bacillota</taxon>
        <taxon>Bacilli</taxon>
        <taxon>Bacillales</taxon>
        <taxon>Bacillaceae</taxon>
        <taxon>Niallia</taxon>
    </lineage>
</organism>
<keyword evidence="6" id="KW-1185">Reference proteome</keyword>
<proteinExistence type="inferred from homology"/>
<comment type="similarity">
    <text evidence="2">Belongs to the transketolase family.</text>
</comment>
<evidence type="ECO:0000256" key="2">
    <source>
        <dbReference type="ARBA" id="ARBA00007131"/>
    </source>
</evidence>
<evidence type="ECO:0000256" key="1">
    <source>
        <dbReference type="ARBA" id="ARBA00001964"/>
    </source>
</evidence>
<comment type="caution">
    <text evidence="5">The sequence shown here is derived from an EMBL/GenBank/DDBJ whole genome shotgun (WGS) entry which is preliminary data.</text>
</comment>
<evidence type="ECO:0000313" key="5">
    <source>
        <dbReference type="EMBL" id="KLV25953.1"/>
    </source>
</evidence>
<dbReference type="Pfam" id="PF00456">
    <property type="entry name" value="Transketolase_N"/>
    <property type="match status" value="1"/>
</dbReference>
<dbReference type="AlphaFoldDB" id="A0A0J1IJ42"/>
<dbReference type="InterPro" id="IPR005474">
    <property type="entry name" value="Transketolase_N"/>
</dbReference>
<dbReference type="Gene3D" id="3.40.50.970">
    <property type="match status" value="1"/>
</dbReference>
<dbReference type="PATRIC" id="fig|1397.4.peg.876"/>
<dbReference type="SUPFAM" id="SSF52518">
    <property type="entry name" value="Thiamin diphosphate-binding fold (THDP-binding)"/>
    <property type="match status" value="1"/>
</dbReference>
<reference evidence="5 6" key="1">
    <citation type="submission" date="2015-05" db="EMBL/GenBank/DDBJ databases">
        <title>Whole genome sequence and identification of bacterial endophytes from Costus igneus.</title>
        <authorList>
            <person name="Lee Y.P."/>
            <person name="Gan H.M."/>
            <person name="Eng W."/>
            <person name="Wheatley M.S."/>
            <person name="Caraballo A."/>
            <person name="Polter S."/>
            <person name="Savka M.A."/>
            <person name="Hudson A.O."/>
        </authorList>
    </citation>
    <scope>NUCLEOTIDE SEQUENCE [LARGE SCALE GENOMIC DNA]</scope>
    <source>
        <strain evidence="5 6">RIT379</strain>
    </source>
</reference>
<evidence type="ECO:0000256" key="3">
    <source>
        <dbReference type="ARBA" id="ARBA00023052"/>
    </source>
</evidence>
<dbReference type="PANTHER" id="PTHR47514:SF1">
    <property type="entry name" value="TRANSKETOLASE N-TERMINAL SECTION-RELATED"/>
    <property type="match status" value="1"/>
</dbReference>
<dbReference type="EMBL" id="LDPH01000012">
    <property type="protein sequence ID" value="KLV25953.1"/>
    <property type="molecule type" value="Genomic_DNA"/>
</dbReference>
<comment type="cofactor">
    <cofactor evidence="1">
        <name>thiamine diphosphate</name>
        <dbReference type="ChEBI" id="CHEBI:58937"/>
    </cofactor>
</comment>
<evidence type="ECO:0000313" key="6">
    <source>
        <dbReference type="Proteomes" id="UP000036045"/>
    </source>
</evidence>
<dbReference type="CDD" id="cd02012">
    <property type="entry name" value="TPP_TK"/>
    <property type="match status" value="1"/>
</dbReference>
<keyword evidence="3" id="KW-0786">Thiamine pyrophosphate</keyword>
<dbReference type="InterPro" id="IPR029061">
    <property type="entry name" value="THDP-binding"/>
</dbReference>
<sequence length="275" mass="30715">MDIKKLERKAAEIRMTVIDMVYEAGTGHTGSSLSNTDILTVLFYEVMKNDPVNPNWEERDRYIQSKGHAVESYWAVLADKGYFPKEELKTFSKFNTRLIGHPNNKVPGVEMNTGALGHGLSISVGMALAAKMDHKDYRVFTLMGDGELAEGSVWEAAMAASQYKLDNLVGIVDRNRLQITGSTDDVMSNEPLDKKWESFGWDVIEVDGNDIAELVQVFHSIPKTEGKPTIILANTIKGKGISFAENEAGWHHHVPSQEEYELAMKELSKRLEVLA</sequence>
<feature type="domain" description="Transketolase N-terminal" evidence="4">
    <location>
        <begin position="9"/>
        <end position="253"/>
    </location>
</feature>
<dbReference type="PANTHER" id="PTHR47514">
    <property type="entry name" value="TRANSKETOLASE N-TERMINAL SECTION-RELATED"/>
    <property type="match status" value="1"/>
</dbReference>
<accession>A0A0J1IJ42</accession>
<dbReference type="Proteomes" id="UP000036045">
    <property type="component" value="Unassembled WGS sequence"/>
</dbReference>
<evidence type="ECO:0000259" key="4">
    <source>
        <dbReference type="Pfam" id="PF00456"/>
    </source>
</evidence>
<gene>
    <name evidence="5" type="ORF">ABW02_13700</name>
</gene>